<dbReference type="PANTHER" id="PTHR38459">
    <property type="entry name" value="PROPHAGE BACTOPRENOL-LINKED GLUCOSE TRANSLOCASE HOMOLOG"/>
    <property type="match status" value="1"/>
</dbReference>
<evidence type="ECO:0000256" key="3">
    <source>
        <dbReference type="ARBA" id="ARBA00022692"/>
    </source>
</evidence>
<dbReference type="EMBL" id="CEKZ01000003">
    <property type="protein sequence ID" value="CEQ02643.1"/>
    <property type="molecule type" value="Genomic_DNA"/>
</dbReference>
<name>A0A0C7G6J5_PARSO</name>
<dbReference type="Pfam" id="PF04138">
    <property type="entry name" value="GtrA_DPMS_TM"/>
    <property type="match status" value="1"/>
</dbReference>
<evidence type="ECO:0000256" key="2">
    <source>
        <dbReference type="ARBA" id="ARBA00009399"/>
    </source>
</evidence>
<dbReference type="Proteomes" id="UP000049127">
    <property type="component" value="Unassembled WGS sequence"/>
</dbReference>
<dbReference type="InterPro" id="IPR051401">
    <property type="entry name" value="GtrA_CellWall_Glycosyl"/>
</dbReference>
<accession>A0A0C7G6J5</accession>
<sequence length="138" mass="16046">MTKNFLPRIKTLNSKFLEYIKFNIVGICNFCVSQIFYLTLYIGFKINYIVAYTLTSLISINASYFLNSKITFKNKDFSLKKLLLTFLVYIFEYGINMLVIIILVNYIHISKIFAPMVAPVVSTIPVFLLMRLIIKSEN</sequence>
<evidence type="ECO:0000259" key="7">
    <source>
        <dbReference type="Pfam" id="PF04138"/>
    </source>
</evidence>
<dbReference type="AlphaFoldDB" id="A0A0C7G6J5"/>
<dbReference type="GO" id="GO:0000271">
    <property type="term" value="P:polysaccharide biosynthetic process"/>
    <property type="evidence" value="ECO:0007669"/>
    <property type="project" value="InterPro"/>
</dbReference>
<comment type="similarity">
    <text evidence="2">Belongs to the GtrA family.</text>
</comment>
<feature type="transmembrane region" description="Helical" evidence="6">
    <location>
        <begin position="86"/>
        <end position="107"/>
    </location>
</feature>
<keyword evidence="4 6" id="KW-1133">Transmembrane helix</keyword>
<keyword evidence="3 6" id="KW-0812">Transmembrane</keyword>
<dbReference type="PANTHER" id="PTHR38459:SF1">
    <property type="entry name" value="PROPHAGE BACTOPRENOL-LINKED GLUCOSE TRANSLOCASE HOMOLOG"/>
    <property type="match status" value="1"/>
</dbReference>
<reference evidence="8 9" key="1">
    <citation type="submission" date="2015-01" db="EMBL/GenBank/DDBJ databases">
        <authorList>
            <person name="Aslett A.Martin."/>
            <person name="De Silva Nishadi"/>
        </authorList>
    </citation>
    <scope>NUCLEOTIDE SEQUENCE [LARGE SCALE GENOMIC DNA]</scope>
    <source>
        <strain evidence="8 9">R28058</strain>
    </source>
</reference>
<dbReference type="InterPro" id="IPR007267">
    <property type="entry name" value="GtrA_DPMS_TM"/>
</dbReference>
<dbReference type="GO" id="GO:0005886">
    <property type="term" value="C:plasma membrane"/>
    <property type="evidence" value="ECO:0007669"/>
    <property type="project" value="TreeGrafter"/>
</dbReference>
<feature type="transmembrane region" description="Helical" evidence="6">
    <location>
        <begin position="20"/>
        <end position="40"/>
    </location>
</feature>
<evidence type="ECO:0000256" key="4">
    <source>
        <dbReference type="ARBA" id="ARBA00022989"/>
    </source>
</evidence>
<comment type="subcellular location">
    <subcellularLocation>
        <location evidence="1">Membrane</location>
        <topology evidence="1">Multi-pass membrane protein</topology>
    </subcellularLocation>
</comment>
<gene>
    <name evidence="8" type="ORF">R28058_03761</name>
</gene>
<evidence type="ECO:0000256" key="1">
    <source>
        <dbReference type="ARBA" id="ARBA00004141"/>
    </source>
</evidence>
<dbReference type="RefSeq" id="WP_055341310.1">
    <property type="nucleotide sequence ID" value="NZ_CDNI01000003.1"/>
</dbReference>
<keyword evidence="5 6" id="KW-0472">Membrane</keyword>
<feature type="transmembrane region" description="Helical" evidence="6">
    <location>
        <begin position="113"/>
        <end position="134"/>
    </location>
</feature>
<protein>
    <submittedName>
        <fullName evidence="8">GtrA-like protein</fullName>
    </submittedName>
</protein>
<feature type="transmembrane region" description="Helical" evidence="6">
    <location>
        <begin position="46"/>
        <end position="66"/>
    </location>
</feature>
<evidence type="ECO:0000313" key="8">
    <source>
        <dbReference type="EMBL" id="CEQ02643.1"/>
    </source>
</evidence>
<evidence type="ECO:0000256" key="5">
    <source>
        <dbReference type="ARBA" id="ARBA00023136"/>
    </source>
</evidence>
<evidence type="ECO:0000313" key="9">
    <source>
        <dbReference type="Proteomes" id="UP000049127"/>
    </source>
</evidence>
<dbReference type="OrthoDB" id="1752695at2"/>
<organism evidence="8 9">
    <name type="scientific">Paraclostridium sordellii</name>
    <name type="common">Clostridium sordellii</name>
    <dbReference type="NCBI Taxonomy" id="1505"/>
    <lineage>
        <taxon>Bacteria</taxon>
        <taxon>Bacillati</taxon>
        <taxon>Bacillota</taxon>
        <taxon>Clostridia</taxon>
        <taxon>Peptostreptococcales</taxon>
        <taxon>Peptostreptococcaceae</taxon>
        <taxon>Paraclostridium</taxon>
    </lineage>
</organism>
<proteinExistence type="inferred from homology"/>
<evidence type="ECO:0000256" key="6">
    <source>
        <dbReference type="SAM" id="Phobius"/>
    </source>
</evidence>
<feature type="domain" description="GtrA/DPMS transmembrane" evidence="7">
    <location>
        <begin position="21"/>
        <end position="134"/>
    </location>
</feature>